<evidence type="ECO:0000313" key="1">
    <source>
        <dbReference type="EMBL" id="CAG8440123.1"/>
    </source>
</evidence>
<organism evidence="1 2">
    <name type="scientific">Scutellospora calospora</name>
    <dbReference type="NCBI Taxonomy" id="85575"/>
    <lineage>
        <taxon>Eukaryota</taxon>
        <taxon>Fungi</taxon>
        <taxon>Fungi incertae sedis</taxon>
        <taxon>Mucoromycota</taxon>
        <taxon>Glomeromycotina</taxon>
        <taxon>Glomeromycetes</taxon>
        <taxon>Diversisporales</taxon>
        <taxon>Gigasporaceae</taxon>
        <taxon>Scutellospora</taxon>
    </lineage>
</organism>
<accession>A0ACA9JWX2</accession>
<gene>
    <name evidence="1" type="ORF">SCALOS_LOCUS558</name>
</gene>
<name>A0ACA9JWX2_9GLOM</name>
<evidence type="ECO:0000313" key="2">
    <source>
        <dbReference type="Proteomes" id="UP000789860"/>
    </source>
</evidence>
<dbReference type="EMBL" id="CAJVPM010000279">
    <property type="protein sequence ID" value="CAG8440123.1"/>
    <property type="molecule type" value="Genomic_DNA"/>
</dbReference>
<dbReference type="Proteomes" id="UP000789860">
    <property type="component" value="Unassembled WGS sequence"/>
</dbReference>
<keyword evidence="2" id="KW-1185">Reference proteome</keyword>
<protein>
    <submittedName>
        <fullName evidence="1">10499_t:CDS:1</fullName>
    </submittedName>
</protein>
<sequence>MFNPLICPFTDRIENFYEILGSQSLDANVIATSKHTVIERNSSISHLKNNMTWIKKLQVKQTDRIDMDYVLIPKNETKTAKVSACISKNESKLILYITSEEYINIANVLIQYIHRRPERQNSTNLFLYLTFSIEELLALGYSTENIKIVKIENVNIDESFVKKLIKKLSATEFENILLESITSCKSNNQRSVLADNKLVKTFVAEEKHYDSIELHIEDTLDSSIILSSTKTMDINIKNFIKVLVSVAEIFKLPKNKINIFYKEDSTKVAFNRNKTLFFNLKYYIDSRHPFNTAIVSWYMTFCHELAHNFITSHNADFVISFNNSASHIINEEQDSKPALPSCPSATNESAFFRCAKTPLSWLAALVHHCEGDKKHRFILTTSIPTPLEDIINKMNVESGMCVANQENHLHHLYTTISTKTNIFDELQKRRHIPTYSTITKKLNGIENEPLISINDTPELLAKIIDLLVNKDNRPINISSKFLMISSSSKAFFDKLEYKLVDGHFLVSPQLTNDYIVKVKHILEEVNMKRIEIHESMV</sequence>
<reference evidence="1" key="1">
    <citation type="submission" date="2021-06" db="EMBL/GenBank/DDBJ databases">
        <authorList>
            <person name="Kallberg Y."/>
            <person name="Tangrot J."/>
            <person name="Rosling A."/>
        </authorList>
    </citation>
    <scope>NUCLEOTIDE SEQUENCE</scope>
    <source>
        <strain evidence="1">AU212A</strain>
    </source>
</reference>
<comment type="caution">
    <text evidence="1">The sequence shown here is derived from an EMBL/GenBank/DDBJ whole genome shotgun (WGS) entry which is preliminary data.</text>
</comment>
<proteinExistence type="predicted"/>